<dbReference type="VEuPathDB" id="FungiDB:BD410DRAFT_886497"/>
<keyword evidence="1" id="KW-0812">Transmembrane</keyword>
<sequence length="311" mass="35288">MAFETADSIGLDIRFFTGALLVGLFVSTSIYGTNFTMAFQYYTGFPDDNIFYKISVAALLMADTSHFVCGIHMVYFYLVEHYGEPDQLLTIPLSLPILIFFTVFSGSISHIEQSAEANGDSPRELLELGVGPLTNARSIAGHYNRVYGSWYLYGCVIGQLLWNANAGVRHRRNLVGGRCTTVRDAFVSSAEEPVRFAEFKVLYHGILAVVFHTCFPSSSCKAASSLVYYVMLNFVNSLNSRHLLRRLRGDMDEGTLNKNRRPSIHHSTQTYVGWNDRLIDLPRSRRAWHFLRMAMSRLRSWNGLFRSKMMI</sequence>
<feature type="transmembrane region" description="Helical" evidence="1">
    <location>
        <begin position="88"/>
        <end position="108"/>
    </location>
</feature>
<reference evidence="2 3" key="1">
    <citation type="submission" date="2018-06" db="EMBL/GenBank/DDBJ databases">
        <title>A transcriptomic atlas of mushroom development highlights an independent origin of complex multicellularity.</title>
        <authorList>
            <consortium name="DOE Joint Genome Institute"/>
            <person name="Krizsan K."/>
            <person name="Almasi E."/>
            <person name="Merenyi Z."/>
            <person name="Sahu N."/>
            <person name="Viragh M."/>
            <person name="Koszo T."/>
            <person name="Mondo S."/>
            <person name="Kiss B."/>
            <person name="Balint B."/>
            <person name="Kues U."/>
            <person name="Barry K."/>
            <person name="Hegedus J.C."/>
            <person name="Henrissat B."/>
            <person name="Johnson J."/>
            <person name="Lipzen A."/>
            <person name="Ohm R."/>
            <person name="Nagy I."/>
            <person name="Pangilinan J."/>
            <person name="Yan J."/>
            <person name="Xiong Y."/>
            <person name="Grigoriev I.V."/>
            <person name="Hibbett D.S."/>
            <person name="Nagy L.G."/>
        </authorList>
    </citation>
    <scope>NUCLEOTIDE SEQUENCE [LARGE SCALE GENOMIC DNA]</scope>
    <source>
        <strain evidence="2 3">SZMC22713</strain>
    </source>
</reference>
<keyword evidence="1" id="KW-1133">Transmembrane helix</keyword>
<keyword evidence="3" id="KW-1185">Reference proteome</keyword>
<accession>A0A4Y7PP06</accession>
<organism evidence="2 3">
    <name type="scientific">Rickenella mellea</name>
    <dbReference type="NCBI Taxonomy" id="50990"/>
    <lineage>
        <taxon>Eukaryota</taxon>
        <taxon>Fungi</taxon>
        <taxon>Dikarya</taxon>
        <taxon>Basidiomycota</taxon>
        <taxon>Agaricomycotina</taxon>
        <taxon>Agaricomycetes</taxon>
        <taxon>Hymenochaetales</taxon>
        <taxon>Rickenellaceae</taxon>
        <taxon>Rickenella</taxon>
    </lineage>
</organism>
<dbReference type="AlphaFoldDB" id="A0A4Y7PP06"/>
<keyword evidence="1" id="KW-0472">Membrane</keyword>
<evidence type="ECO:0000256" key="1">
    <source>
        <dbReference type="SAM" id="Phobius"/>
    </source>
</evidence>
<feature type="transmembrane region" description="Helical" evidence="1">
    <location>
        <begin position="12"/>
        <end position="31"/>
    </location>
</feature>
<evidence type="ECO:0000313" key="2">
    <source>
        <dbReference type="EMBL" id="TDL16858.1"/>
    </source>
</evidence>
<gene>
    <name evidence="2" type="ORF">BD410DRAFT_886497</name>
</gene>
<name>A0A4Y7PP06_9AGAM</name>
<dbReference type="EMBL" id="ML170233">
    <property type="protein sequence ID" value="TDL16858.1"/>
    <property type="molecule type" value="Genomic_DNA"/>
</dbReference>
<dbReference type="Proteomes" id="UP000294933">
    <property type="component" value="Unassembled WGS sequence"/>
</dbReference>
<feature type="transmembrane region" description="Helical" evidence="1">
    <location>
        <begin position="51"/>
        <end position="76"/>
    </location>
</feature>
<dbReference type="OrthoDB" id="2562493at2759"/>
<evidence type="ECO:0000313" key="3">
    <source>
        <dbReference type="Proteomes" id="UP000294933"/>
    </source>
</evidence>
<protein>
    <submittedName>
        <fullName evidence="2">Uncharacterized protein</fullName>
    </submittedName>
</protein>
<proteinExistence type="predicted"/>